<name>D1AJT1_SEBTE</name>
<dbReference type="Pfam" id="PF00291">
    <property type="entry name" value="PALP"/>
    <property type="match status" value="1"/>
</dbReference>
<evidence type="ECO:0000256" key="2">
    <source>
        <dbReference type="ARBA" id="ARBA00004810"/>
    </source>
</evidence>
<accession>D1AJT1</accession>
<dbReference type="Gene3D" id="3.40.50.1100">
    <property type="match status" value="2"/>
</dbReference>
<keyword evidence="5" id="KW-0100">Branched-chain amino acid biosynthesis</keyword>
<dbReference type="GO" id="GO:0006567">
    <property type="term" value="P:L-threonine catabolic process"/>
    <property type="evidence" value="ECO:0007669"/>
    <property type="project" value="InterPro"/>
</dbReference>
<keyword evidence="7" id="KW-0456">Lyase</keyword>
<dbReference type="InterPro" id="IPR044561">
    <property type="entry name" value="ACT_ThrD-II-like"/>
</dbReference>
<protein>
    <recommendedName>
        <fullName evidence="4">threonine ammonia-lyase</fullName>
        <ecNumber evidence="4">4.3.1.19</ecNumber>
    </recommendedName>
</protein>
<dbReference type="HOGENOM" id="CLU_021152_4_1_0"/>
<evidence type="ECO:0000256" key="7">
    <source>
        <dbReference type="ARBA" id="ARBA00023239"/>
    </source>
</evidence>
<dbReference type="InterPro" id="IPR002912">
    <property type="entry name" value="ACT_dom"/>
</dbReference>
<dbReference type="GO" id="GO:0003941">
    <property type="term" value="F:L-serine ammonia-lyase activity"/>
    <property type="evidence" value="ECO:0007669"/>
    <property type="project" value="TreeGrafter"/>
</dbReference>
<dbReference type="KEGG" id="str:Sterm_0103"/>
<dbReference type="PANTHER" id="PTHR48078:SF6">
    <property type="entry name" value="L-THREONINE DEHYDRATASE CATABOLIC TDCB"/>
    <property type="match status" value="1"/>
</dbReference>
<reference evidence="10" key="1">
    <citation type="submission" date="2009-09" db="EMBL/GenBank/DDBJ databases">
        <title>The complete chromosome of Sebaldella termitidis ATCC 33386.</title>
        <authorList>
            <consortium name="US DOE Joint Genome Institute (JGI-PGF)"/>
            <person name="Lucas S."/>
            <person name="Copeland A."/>
            <person name="Lapidus A."/>
            <person name="Glavina del Rio T."/>
            <person name="Dalin E."/>
            <person name="Tice H."/>
            <person name="Bruce D."/>
            <person name="Goodwin L."/>
            <person name="Pitluck S."/>
            <person name="Kyrpides N."/>
            <person name="Mavromatis K."/>
            <person name="Ivanova N."/>
            <person name="Mikhailova N."/>
            <person name="Sims D."/>
            <person name="Meincke L."/>
            <person name="Brettin T."/>
            <person name="Detter J.C."/>
            <person name="Han C."/>
            <person name="Larimer F."/>
            <person name="Land M."/>
            <person name="Hauser L."/>
            <person name="Markowitz V."/>
            <person name="Cheng J.F."/>
            <person name="Hugenholtz P."/>
            <person name="Woyke T."/>
            <person name="Wu D."/>
            <person name="Eisen J.A."/>
        </authorList>
    </citation>
    <scope>NUCLEOTIDE SEQUENCE [LARGE SCALE GENOMIC DNA]</scope>
    <source>
        <strain evidence="10">ATCC 33386 / NCTC 11300</strain>
    </source>
</reference>
<dbReference type="AlphaFoldDB" id="D1AJT1"/>
<dbReference type="InterPro" id="IPR000634">
    <property type="entry name" value="Ser/Thr_deHydtase_PyrdxlP-BS"/>
</dbReference>
<dbReference type="InterPro" id="IPR050147">
    <property type="entry name" value="Ser/Thr_Dehydratase"/>
</dbReference>
<dbReference type="InterPro" id="IPR001926">
    <property type="entry name" value="TrpB-like_PALP"/>
</dbReference>
<dbReference type="GO" id="GO:0030170">
    <property type="term" value="F:pyridoxal phosphate binding"/>
    <property type="evidence" value="ECO:0007669"/>
    <property type="project" value="InterPro"/>
</dbReference>
<dbReference type="RefSeq" id="WP_012859588.1">
    <property type="nucleotide sequence ID" value="NC_013517.1"/>
</dbReference>
<dbReference type="Proteomes" id="UP000000845">
    <property type="component" value="Chromosome"/>
</dbReference>
<sequence>MLTLCDFVEAKERLSNVLVKTKLIYSSTFSKEFGNTVYIKPENLQRTGSFKIRGAYNKIFMLSEEEKKKGLIASSAGNHAQGVAFAAQKLGVKATIVMPKHTPLIKVEATARFGAEVVLHGEVYDEAYEKAKELQEEKGYIFVHPFDDDAVIAGQGTIALEILKELPDVDIIMVPLGGGGLISGIAAAAKLKNPEIKIIGVEPEGAASAIKSLNEGKVTELSESYTIADGAAVKRIGDTTFEYIKKYVDEIITVSDYELMESFLILVEKHKLIAENAGILSLAGLRKIKEKDKKIVSVLSGGNIDVLTISSMISKGLISRGRIFSFSVQLPDKPGQLQMVSDILTRLNANVIKLDHNQFKNLDRFHEVELQVTVETNGEEHIQKIIKEFKNFGYEILRINI</sequence>
<dbReference type="InterPro" id="IPR005789">
    <property type="entry name" value="Thr_deHydtase_catblc"/>
</dbReference>
<dbReference type="GO" id="GO:0009097">
    <property type="term" value="P:isoleucine biosynthetic process"/>
    <property type="evidence" value="ECO:0007669"/>
    <property type="project" value="UniProtKB-UniPathway"/>
</dbReference>
<keyword evidence="5" id="KW-0028">Amino-acid biosynthesis</keyword>
<dbReference type="InterPro" id="IPR036052">
    <property type="entry name" value="TrpB-like_PALP_sf"/>
</dbReference>
<keyword evidence="6" id="KW-0663">Pyridoxal phosphate</keyword>
<evidence type="ECO:0000256" key="4">
    <source>
        <dbReference type="ARBA" id="ARBA00012096"/>
    </source>
</evidence>
<feature type="domain" description="ACT" evidence="8">
    <location>
        <begin position="325"/>
        <end position="401"/>
    </location>
</feature>
<gene>
    <name evidence="9" type="ordered locus">Sterm_0103</name>
</gene>
<organism evidence="9 10">
    <name type="scientific">Sebaldella termitidis (strain ATCC 33386 / NCTC 11300)</name>
    <dbReference type="NCBI Taxonomy" id="526218"/>
    <lineage>
        <taxon>Bacteria</taxon>
        <taxon>Fusobacteriati</taxon>
        <taxon>Fusobacteriota</taxon>
        <taxon>Fusobacteriia</taxon>
        <taxon>Fusobacteriales</taxon>
        <taxon>Leptotrichiaceae</taxon>
        <taxon>Sebaldella</taxon>
    </lineage>
</organism>
<dbReference type="eggNOG" id="COG1171">
    <property type="taxonomic scope" value="Bacteria"/>
</dbReference>
<dbReference type="PROSITE" id="PS00165">
    <property type="entry name" value="DEHYDRATASE_SER_THR"/>
    <property type="match status" value="1"/>
</dbReference>
<comment type="cofactor">
    <cofactor evidence="1">
        <name>pyridoxal 5'-phosphate</name>
        <dbReference type="ChEBI" id="CHEBI:597326"/>
    </cofactor>
</comment>
<comment type="similarity">
    <text evidence="3">Belongs to the serine/threonine dehydratase family.</text>
</comment>
<evidence type="ECO:0000256" key="1">
    <source>
        <dbReference type="ARBA" id="ARBA00001933"/>
    </source>
</evidence>
<dbReference type="EMBL" id="CP001739">
    <property type="protein sequence ID" value="ACZ06988.1"/>
    <property type="molecule type" value="Genomic_DNA"/>
</dbReference>
<evidence type="ECO:0000259" key="8">
    <source>
        <dbReference type="PROSITE" id="PS51671"/>
    </source>
</evidence>
<keyword evidence="5" id="KW-0412">Isoleucine biosynthesis</keyword>
<dbReference type="PANTHER" id="PTHR48078">
    <property type="entry name" value="THREONINE DEHYDRATASE, MITOCHONDRIAL-RELATED"/>
    <property type="match status" value="1"/>
</dbReference>
<dbReference type="CDD" id="cd04886">
    <property type="entry name" value="ACT_ThrD-II-like"/>
    <property type="match status" value="1"/>
</dbReference>
<dbReference type="STRING" id="526218.Sterm_0103"/>
<reference evidence="9 10" key="2">
    <citation type="journal article" date="2010" name="Stand. Genomic Sci.">
        <title>Complete genome sequence of Sebaldella termitidis type strain (NCTC 11300).</title>
        <authorList>
            <person name="Harmon-Smith M."/>
            <person name="Celia L."/>
            <person name="Chertkov O."/>
            <person name="Lapidus A."/>
            <person name="Copeland A."/>
            <person name="Glavina Del Rio T."/>
            <person name="Nolan M."/>
            <person name="Lucas S."/>
            <person name="Tice H."/>
            <person name="Cheng J.F."/>
            <person name="Han C."/>
            <person name="Detter J.C."/>
            <person name="Bruce D."/>
            <person name="Goodwin L."/>
            <person name="Pitluck S."/>
            <person name="Pati A."/>
            <person name="Liolios K."/>
            <person name="Ivanova N."/>
            <person name="Mavromatis K."/>
            <person name="Mikhailova N."/>
            <person name="Chen A."/>
            <person name="Palaniappan K."/>
            <person name="Land M."/>
            <person name="Hauser L."/>
            <person name="Chang Y.J."/>
            <person name="Jeffries C.D."/>
            <person name="Brettin T."/>
            <person name="Goker M."/>
            <person name="Beck B."/>
            <person name="Bristow J."/>
            <person name="Eisen J.A."/>
            <person name="Markowitz V."/>
            <person name="Hugenholtz P."/>
            <person name="Kyrpides N.C."/>
            <person name="Klenk H.P."/>
            <person name="Chen F."/>
        </authorList>
    </citation>
    <scope>NUCLEOTIDE SEQUENCE [LARGE SCALE GENOMIC DNA]</scope>
    <source>
        <strain evidence="10">ATCC 33386 / NCTC 11300</strain>
    </source>
</reference>
<dbReference type="PROSITE" id="PS51671">
    <property type="entry name" value="ACT"/>
    <property type="match status" value="1"/>
</dbReference>
<dbReference type="GO" id="GO:0006565">
    <property type="term" value="P:L-serine catabolic process"/>
    <property type="evidence" value="ECO:0007669"/>
    <property type="project" value="TreeGrafter"/>
</dbReference>
<dbReference type="UniPathway" id="UPA00047">
    <property type="reaction ID" value="UER00054"/>
</dbReference>
<evidence type="ECO:0000313" key="9">
    <source>
        <dbReference type="EMBL" id="ACZ06988.1"/>
    </source>
</evidence>
<dbReference type="GO" id="GO:0004794">
    <property type="term" value="F:threonine deaminase activity"/>
    <property type="evidence" value="ECO:0007669"/>
    <property type="project" value="UniProtKB-EC"/>
</dbReference>
<evidence type="ECO:0000256" key="3">
    <source>
        <dbReference type="ARBA" id="ARBA00010869"/>
    </source>
</evidence>
<dbReference type="SUPFAM" id="SSF55021">
    <property type="entry name" value="ACT-like"/>
    <property type="match status" value="1"/>
</dbReference>
<dbReference type="EC" id="4.3.1.19" evidence="4"/>
<dbReference type="InterPro" id="IPR045865">
    <property type="entry name" value="ACT-like_dom_sf"/>
</dbReference>
<dbReference type="SUPFAM" id="SSF53686">
    <property type="entry name" value="Tryptophan synthase beta subunit-like PLP-dependent enzymes"/>
    <property type="match status" value="1"/>
</dbReference>
<dbReference type="CDD" id="cd01562">
    <property type="entry name" value="Thr-dehyd"/>
    <property type="match status" value="1"/>
</dbReference>
<evidence type="ECO:0000256" key="5">
    <source>
        <dbReference type="ARBA" id="ARBA00022624"/>
    </source>
</evidence>
<keyword evidence="10" id="KW-1185">Reference proteome</keyword>
<proteinExistence type="inferred from homology"/>
<dbReference type="FunFam" id="3.40.50.1100:FF:000007">
    <property type="entry name" value="L-threonine dehydratase catabolic TdcB"/>
    <property type="match status" value="1"/>
</dbReference>
<evidence type="ECO:0000313" key="10">
    <source>
        <dbReference type="Proteomes" id="UP000000845"/>
    </source>
</evidence>
<comment type="pathway">
    <text evidence="2">Amino-acid biosynthesis; L-isoleucine biosynthesis; 2-oxobutanoate from L-threonine: step 1/1.</text>
</comment>
<dbReference type="NCBIfam" id="TIGR01127">
    <property type="entry name" value="ilvA_1Cterm"/>
    <property type="match status" value="1"/>
</dbReference>
<evidence type="ECO:0000256" key="6">
    <source>
        <dbReference type="ARBA" id="ARBA00022898"/>
    </source>
</evidence>